<keyword evidence="5" id="KW-0472">Membrane</keyword>
<keyword evidence="3" id="KW-0503">Monooxygenase</keyword>
<keyword evidence="3" id="KW-0408">Iron</keyword>
<dbReference type="PANTHER" id="PTHR24305">
    <property type="entry name" value="CYTOCHROME P450"/>
    <property type="match status" value="1"/>
</dbReference>
<sequence>MESSPTRAVRGQGRSRDRRADPLTRIRAEFDGVHGVWRSAGGEVCVADPEAVRAVMGNRHGTVAETSDFYHNRHGVFGPRSAQIAIGRAARDLIRRHLDLQRAELPRLVAERLAPHSEWPDAGNLLVLSHLRDVLLHRDAPARLHTTVEAIVDRAVLAGARGRHSVPSRLLFRRRALRALREEVRARQDRPDGPAAPRDLMDVVVDGGGAAADPRDLVEVYLSFLFAAVGSVGFALGWSVHLMGTHPDRVSADPSWTVREALRLWPVAWLFARTPSRAQELGGTRVTPRDRLVVCSYLVHRHPGHWDRPDEFVPQRWATGVPDAAYLPFGHGPHTCAGATVTVRLLEDLVGLLSRDWRVSVTPHDGAGPQVGAALAPPRFTATLSRPDGCPGRR</sequence>
<keyword evidence="7" id="KW-1185">Reference proteome</keyword>
<keyword evidence="3" id="KW-0560">Oxidoreductase</keyword>
<keyword evidence="5" id="KW-1133">Transmembrane helix</keyword>
<keyword evidence="3" id="KW-0479">Metal-binding</keyword>
<dbReference type="InterPro" id="IPR050121">
    <property type="entry name" value="Cytochrome_P450_monoxygenase"/>
</dbReference>
<dbReference type="PANTHER" id="PTHR24305:SF166">
    <property type="entry name" value="CYTOCHROME P450 12A4, MITOCHONDRIAL-RELATED"/>
    <property type="match status" value="1"/>
</dbReference>
<dbReference type="InterPro" id="IPR001128">
    <property type="entry name" value="Cyt_P450"/>
</dbReference>
<comment type="similarity">
    <text evidence="2 3">Belongs to the cytochrome P450 family.</text>
</comment>
<evidence type="ECO:0000256" key="3">
    <source>
        <dbReference type="RuleBase" id="RU000461"/>
    </source>
</evidence>
<dbReference type="PROSITE" id="PS00086">
    <property type="entry name" value="CYTOCHROME_P450"/>
    <property type="match status" value="1"/>
</dbReference>
<reference evidence="6 7" key="1">
    <citation type="journal article" date="2015" name="Int. J. Syst. Evol. Microbiol.">
        <title>Streptomyces gilvifuscus sp. nov., an actinomycete that produces antibacterial compounds isolated from soil.</title>
        <authorList>
            <person name="Nguyen T.M."/>
            <person name="Kim J."/>
        </authorList>
    </citation>
    <scope>NUCLEOTIDE SEQUENCE [LARGE SCALE GENOMIC DNA]</scope>
    <source>
        <strain evidence="6 7">T113</strain>
    </source>
</reference>
<protein>
    <submittedName>
        <fullName evidence="6">Cytochrome P450</fullName>
    </submittedName>
</protein>
<dbReference type="Gene3D" id="1.10.630.10">
    <property type="entry name" value="Cytochrome P450"/>
    <property type="match status" value="1"/>
</dbReference>
<evidence type="ECO:0000313" key="7">
    <source>
        <dbReference type="Proteomes" id="UP001221328"/>
    </source>
</evidence>
<name>A0ABT5G4W2_9ACTN</name>
<organism evidence="6 7">
    <name type="scientific">Streptomyces gilvifuscus</name>
    <dbReference type="NCBI Taxonomy" id="1550617"/>
    <lineage>
        <taxon>Bacteria</taxon>
        <taxon>Bacillati</taxon>
        <taxon>Actinomycetota</taxon>
        <taxon>Actinomycetes</taxon>
        <taxon>Kitasatosporales</taxon>
        <taxon>Streptomycetaceae</taxon>
        <taxon>Streptomyces</taxon>
    </lineage>
</organism>
<evidence type="ECO:0000256" key="4">
    <source>
        <dbReference type="SAM" id="MobiDB-lite"/>
    </source>
</evidence>
<evidence type="ECO:0000256" key="2">
    <source>
        <dbReference type="ARBA" id="ARBA00010617"/>
    </source>
</evidence>
<feature type="transmembrane region" description="Helical" evidence="5">
    <location>
        <begin position="220"/>
        <end position="240"/>
    </location>
</feature>
<dbReference type="CDD" id="cd00302">
    <property type="entry name" value="cytochrome_P450"/>
    <property type="match status" value="1"/>
</dbReference>
<dbReference type="Pfam" id="PF00067">
    <property type="entry name" value="p450"/>
    <property type="match status" value="1"/>
</dbReference>
<dbReference type="InterPro" id="IPR017972">
    <property type="entry name" value="Cyt_P450_CS"/>
</dbReference>
<dbReference type="Proteomes" id="UP001221328">
    <property type="component" value="Unassembled WGS sequence"/>
</dbReference>
<keyword evidence="5" id="KW-0812">Transmembrane</keyword>
<dbReference type="InterPro" id="IPR036396">
    <property type="entry name" value="Cyt_P450_sf"/>
</dbReference>
<evidence type="ECO:0000313" key="6">
    <source>
        <dbReference type="EMBL" id="MDC2959901.1"/>
    </source>
</evidence>
<comment type="caution">
    <text evidence="6">The sequence shown here is derived from an EMBL/GenBank/DDBJ whole genome shotgun (WGS) entry which is preliminary data.</text>
</comment>
<dbReference type="EMBL" id="JAQOSK010000019">
    <property type="protein sequence ID" value="MDC2959901.1"/>
    <property type="molecule type" value="Genomic_DNA"/>
</dbReference>
<comment type="cofactor">
    <cofactor evidence="1">
        <name>heme</name>
        <dbReference type="ChEBI" id="CHEBI:30413"/>
    </cofactor>
</comment>
<evidence type="ECO:0000256" key="5">
    <source>
        <dbReference type="SAM" id="Phobius"/>
    </source>
</evidence>
<accession>A0ABT5G4W2</accession>
<gene>
    <name evidence="6" type="ORF">PO587_36300</name>
</gene>
<keyword evidence="3" id="KW-0349">Heme</keyword>
<dbReference type="SUPFAM" id="SSF48264">
    <property type="entry name" value="Cytochrome P450"/>
    <property type="match status" value="1"/>
</dbReference>
<dbReference type="RefSeq" id="WP_272178176.1">
    <property type="nucleotide sequence ID" value="NZ_JAQOSK010000019.1"/>
</dbReference>
<proteinExistence type="inferred from homology"/>
<evidence type="ECO:0000256" key="1">
    <source>
        <dbReference type="ARBA" id="ARBA00001971"/>
    </source>
</evidence>
<feature type="region of interest" description="Disordered" evidence="4">
    <location>
        <begin position="1"/>
        <end position="22"/>
    </location>
</feature>